<reference evidence="1" key="1">
    <citation type="journal article" date="2007" name="J. Eukaryot. Microbiol.">
        <title>Variation in macronuclear genome content of three ciliates with extensive chromosomal fragmentation: a preliminary analysis.</title>
        <authorList>
            <person name="McGrath C.L."/>
            <person name="Zufall R.A."/>
            <person name="Katz L.A."/>
        </authorList>
    </citation>
    <scope>NUCLEOTIDE SEQUENCE</scope>
    <source>
        <strain evidence="1">CCAP 1653/2</strain>
    </source>
</reference>
<protein>
    <submittedName>
        <fullName evidence="1">Uncharacterized protein</fullName>
    </submittedName>
</protein>
<dbReference type="AlphaFoldDB" id="A6MI37"/>
<name>A6MI37_9CILI</name>
<dbReference type="EMBL" id="EF125711">
    <property type="protein sequence ID" value="ABR27261.1"/>
    <property type="molecule type" value="Genomic_DNA"/>
</dbReference>
<proteinExistence type="predicted"/>
<sequence length="187" mass="20702">MGQFMQLVIQGLGLRNLLQILEQTYKGFSCQFYSIQVLIVDRPLDKISFKIGSVTRVAFCKSKAPSVHEEEIKDGGKMKVVIENGNSLSRGKLLCYCASDITFGTIDNSSTNNSGTNSLSLSLSDEPSHELNSAHCKETEEAENGFCCTVCLRWYCVVCSCIKNSCGHSTCRECRVLCKVCKMPKML</sequence>
<evidence type="ECO:0000313" key="1">
    <source>
        <dbReference type="EMBL" id="ABR27261.1"/>
    </source>
</evidence>
<accession>A6MI37</accession>
<organism evidence="1">
    <name type="scientific">Metopus es</name>
    <dbReference type="NCBI Taxonomy" id="392813"/>
    <lineage>
        <taxon>Eukaryota</taxon>
        <taxon>Sar</taxon>
        <taxon>Alveolata</taxon>
        <taxon>Ciliophora</taxon>
        <taxon>Intramacronucleata</taxon>
        <taxon>Armophorea</taxon>
        <taxon>Metopida</taxon>
        <taxon>Metopidae</taxon>
        <taxon>Metopus</taxon>
    </lineage>
</organism>